<gene>
    <name evidence="6" type="ORF">CURHAP_LOCUS46848</name>
</gene>
<dbReference type="GO" id="GO:0005886">
    <property type="term" value="C:plasma membrane"/>
    <property type="evidence" value="ECO:0007669"/>
    <property type="project" value="TreeGrafter"/>
</dbReference>
<feature type="domain" description="Phytocyanin" evidence="5">
    <location>
        <begin position="25"/>
        <end position="128"/>
    </location>
</feature>
<dbReference type="PROSITE" id="PS51485">
    <property type="entry name" value="PHYTOCYANIN"/>
    <property type="match status" value="3"/>
</dbReference>
<proteinExistence type="predicted"/>
<feature type="signal peptide" evidence="4">
    <location>
        <begin position="1"/>
        <end position="23"/>
    </location>
</feature>
<dbReference type="SUPFAM" id="SSF49503">
    <property type="entry name" value="Cupredoxins"/>
    <property type="match status" value="3"/>
</dbReference>
<keyword evidence="1" id="KW-1015">Disulfide bond</keyword>
<dbReference type="AlphaFoldDB" id="A0A6J5VRU8"/>
<keyword evidence="4" id="KW-0732">Signal</keyword>
<dbReference type="PANTHER" id="PTHR33021:SF325">
    <property type="entry name" value="PHYTOCYANIN DOMAIN-CONTAINING PROTEIN"/>
    <property type="match status" value="1"/>
</dbReference>
<feature type="domain" description="Phytocyanin" evidence="5">
    <location>
        <begin position="274"/>
        <end position="376"/>
    </location>
</feature>
<protein>
    <recommendedName>
        <fullName evidence="5">Phytocyanin domain-containing protein</fullName>
    </recommendedName>
</protein>
<evidence type="ECO:0000256" key="4">
    <source>
        <dbReference type="SAM" id="SignalP"/>
    </source>
</evidence>
<dbReference type="PANTHER" id="PTHR33021">
    <property type="entry name" value="BLUE COPPER PROTEIN"/>
    <property type="match status" value="1"/>
</dbReference>
<accession>A0A6J5VRU8</accession>
<dbReference type="FunFam" id="2.60.40.420:FF:000034">
    <property type="entry name" value="Cupredoxin superfamily protein"/>
    <property type="match status" value="3"/>
</dbReference>
<dbReference type="Pfam" id="PF02298">
    <property type="entry name" value="Cu_bind_like"/>
    <property type="match status" value="3"/>
</dbReference>
<sequence>MGRQLTIAILAITVVALLHSTAAQQTHVVGDKFGWLVPPGGAYAYEAWAETQTFAVGDILVFNFTNGDQDVARVTKEAFKTCNSTNPLTLKTTSPANFTLDTIGEYYFIGTKDKHCGLGQKLAINVTAEHGSPTPSPAPKPSPAPRGAVTYVVGDHFGWIVPPGGELAYATWAYGKTFYVGDTLEFNFTTGEQDVARVTKEAFESCNISDTNATVQTTGPAYFKLETVGQYYFIGTKDKRCELGQKLAINVTANPGPNPSPSVPAPAPTPRGPVTYTVGEKLGWIVPGSGYAYATWAYGKTFIVGDTLVFNFVNDTQDVAVVTKSAYENCTTNNTIAVYSKSPVSILLNTSGEHFFTSTYDRHCVLGQKLAINVTASSTATSPSGSVAPSSPTSSTGGPGSAPAPVSSAPSKIGSGHFTFVLISMAAFFYY</sequence>
<reference evidence="6 7" key="1">
    <citation type="submission" date="2020-05" db="EMBL/GenBank/DDBJ databases">
        <authorList>
            <person name="Campoy J."/>
            <person name="Schneeberger K."/>
            <person name="Spophaly S."/>
        </authorList>
    </citation>
    <scope>NUCLEOTIDE SEQUENCE [LARGE SCALE GENOMIC DNA]</scope>
    <source>
        <strain evidence="6">PruArmRojPasFocal</strain>
    </source>
</reference>
<evidence type="ECO:0000259" key="5">
    <source>
        <dbReference type="PROSITE" id="PS51485"/>
    </source>
</evidence>
<dbReference type="EMBL" id="CAEKDK010000007">
    <property type="protein sequence ID" value="CAB4288648.1"/>
    <property type="molecule type" value="Genomic_DNA"/>
</dbReference>
<dbReference type="InterPro" id="IPR008972">
    <property type="entry name" value="Cupredoxin"/>
</dbReference>
<dbReference type="InterPro" id="IPR003245">
    <property type="entry name" value="Phytocyanin_dom"/>
</dbReference>
<feature type="chain" id="PRO_5026968351" description="Phytocyanin domain-containing protein" evidence="4">
    <location>
        <begin position="24"/>
        <end position="431"/>
    </location>
</feature>
<evidence type="ECO:0000256" key="2">
    <source>
        <dbReference type="ARBA" id="ARBA00023180"/>
    </source>
</evidence>
<organism evidence="6 7">
    <name type="scientific">Prunus armeniaca</name>
    <name type="common">Apricot</name>
    <name type="synonym">Armeniaca vulgaris</name>
    <dbReference type="NCBI Taxonomy" id="36596"/>
    <lineage>
        <taxon>Eukaryota</taxon>
        <taxon>Viridiplantae</taxon>
        <taxon>Streptophyta</taxon>
        <taxon>Embryophyta</taxon>
        <taxon>Tracheophyta</taxon>
        <taxon>Spermatophyta</taxon>
        <taxon>Magnoliopsida</taxon>
        <taxon>eudicotyledons</taxon>
        <taxon>Gunneridae</taxon>
        <taxon>Pentapetalae</taxon>
        <taxon>rosids</taxon>
        <taxon>fabids</taxon>
        <taxon>Rosales</taxon>
        <taxon>Rosaceae</taxon>
        <taxon>Amygdaloideae</taxon>
        <taxon>Amygdaleae</taxon>
        <taxon>Prunus</taxon>
    </lineage>
</organism>
<dbReference type="Proteomes" id="UP000507222">
    <property type="component" value="Unassembled WGS sequence"/>
</dbReference>
<dbReference type="GO" id="GO:0009055">
    <property type="term" value="F:electron transfer activity"/>
    <property type="evidence" value="ECO:0007669"/>
    <property type="project" value="InterPro"/>
</dbReference>
<evidence type="ECO:0000256" key="1">
    <source>
        <dbReference type="ARBA" id="ARBA00023157"/>
    </source>
</evidence>
<name>A0A6J5VRU8_PRUAR</name>
<dbReference type="Gene3D" id="2.60.40.420">
    <property type="entry name" value="Cupredoxins - blue copper proteins"/>
    <property type="match status" value="3"/>
</dbReference>
<evidence type="ECO:0000313" key="6">
    <source>
        <dbReference type="EMBL" id="CAB4288648.1"/>
    </source>
</evidence>
<feature type="region of interest" description="Disordered" evidence="3">
    <location>
        <begin position="379"/>
        <end position="409"/>
    </location>
</feature>
<keyword evidence="2" id="KW-0325">Glycoprotein</keyword>
<feature type="domain" description="Phytocyanin" evidence="5">
    <location>
        <begin position="149"/>
        <end position="253"/>
    </location>
</feature>
<evidence type="ECO:0000313" key="7">
    <source>
        <dbReference type="Proteomes" id="UP000507222"/>
    </source>
</evidence>
<dbReference type="InterPro" id="IPR039391">
    <property type="entry name" value="Phytocyanin-like"/>
</dbReference>
<evidence type="ECO:0000256" key="3">
    <source>
        <dbReference type="SAM" id="MobiDB-lite"/>
    </source>
</evidence>